<organism evidence="1 2">
    <name type="scientific">Mucilaginibacter arboris</name>
    <dbReference type="NCBI Taxonomy" id="2682090"/>
    <lineage>
        <taxon>Bacteria</taxon>
        <taxon>Pseudomonadati</taxon>
        <taxon>Bacteroidota</taxon>
        <taxon>Sphingobacteriia</taxon>
        <taxon>Sphingobacteriales</taxon>
        <taxon>Sphingobacteriaceae</taxon>
        <taxon>Mucilaginibacter</taxon>
    </lineage>
</organism>
<proteinExistence type="predicted"/>
<dbReference type="AlphaFoldDB" id="A0A7K1T152"/>
<name>A0A7K1T152_9SPHI</name>
<accession>A0A7K1T152</accession>
<dbReference type="Proteomes" id="UP000462014">
    <property type="component" value="Unassembled WGS sequence"/>
</dbReference>
<protein>
    <recommendedName>
        <fullName evidence="3">Prevent-host-death family protein</fullName>
    </recommendedName>
</protein>
<dbReference type="RefSeq" id="WP_157569399.1">
    <property type="nucleotide sequence ID" value="NZ_WPIK01000021.1"/>
</dbReference>
<comment type="caution">
    <text evidence="1">The sequence shown here is derived from an EMBL/GenBank/DDBJ whole genome shotgun (WGS) entry which is preliminary data.</text>
</comment>
<sequence length="71" mass="8217">MLTINPQYLKDENGERSLVVLSAKEFDAIMEELEDLEDIRLYDEAKKNDTGERIPMEEAFKLIEAERKANG</sequence>
<gene>
    <name evidence="1" type="ORF">GO621_17365</name>
</gene>
<keyword evidence="2" id="KW-1185">Reference proteome</keyword>
<evidence type="ECO:0000313" key="1">
    <source>
        <dbReference type="EMBL" id="MVN23296.1"/>
    </source>
</evidence>
<evidence type="ECO:0008006" key="3">
    <source>
        <dbReference type="Google" id="ProtNLM"/>
    </source>
</evidence>
<evidence type="ECO:0000313" key="2">
    <source>
        <dbReference type="Proteomes" id="UP000462014"/>
    </source>
</evidence>
<dbReference type="EMBL" id="WPIK01000021">
    <property type="protein sequence ID" value="MVN23296.1"/>
    <property type="molecule type" value="Genomic_DNA"/>
</dbReference>
<reference evidence="1 2" key="1">
    <citation type="submission" date="2019-12" db="EMBL/GenBank/DDBJ databases">
        <title>Mucilaginibacter sp. HMF7410 genome sequencing and assembly.</title>
        <authorList>
            <person name="Kang H."/>
            <person name="Cha I."/>
            <person name="Kim H."/>
            <person name="Joh K."/>
        </authorList>
    </citation>
    <scope>NUCLEOTIDE SEQUENCE [LARGE SCALE GENOMIC DNA]</scope>
    <source>
        <strain evidence="1 2">HMF7410</strain>
    </source>
</reference>